<evidence type="ECO:0000256" key="7">
    <source>
        <dbReference type="ARBA" id="ARBA00023004"/>
    </source>
</evidence>
<name>A0A8J8MJC5_9FIRM</name>
<dbReference type="PIRSF" id="PIRSF000371">
    <property type="entry name" value="PFL_act_enz"/>
    <property type="match status" value="1"/>
</dbReference>
<dbReference type="InterPro" id="IPR007197">
    <property type="entry name" value="rSAM"/>
</dbReference>
<keyword evidence="6" id="KW-0560">Oxidoreductase</keyword>
<dbReference type="SFLD" id="SFLDG01066">
    <property type="entry name" value="organic_radical-activating_enz"/>
    <property type="match status" value="1"/>
</dbReference>
<evidence type="ECO:0000256" key="5">
    <source>
        <dbReference type="ARBA" id="ARBA00022723"/>
    </source>
</evidence>
<evidence type="ECO:0000256" key="1">
    <source>
        <dbReference type="ARBA" id="ARBA00001966"/>
    </source>
</evidence>
<evidence type="ECO:0000259" key="11">
    <source>
        <dbReference type="PROSITE" id="PS51918"/>
    </source>
</evidence>
<evidence type="ECO:0000256" key="8">
    <source>
        <dbReference type="ARBA" id="ARBA00023014"/>
    </source>
</evidence>
<keyword evidence="3" id="KW-0004">4Fe-4S</keyword>
<dbReference type="InterPro" id="IPR001989">
    <property type="entry name" value="Radical_activat_CS"/>
</dbReference>
<dbReference type="SUPFAM" id="SSF102114">
    <property type="entry name" value="Radical SAM enzymes"/>
    <property type="match status" value="1"/>
</dbReference>
<dbReference type="AlphaFoldDB" id="A0A8J8MJC5"/>
<gene>
    <name evidence="12" type="ORF">HZI73_09755</name>
</gene>
<dbReference type="InterPro" id="IPR034457">
    <property type="entry name" value="Organic_radical-activating"/>
</dbReference>
<dbReference type="InterPro" id="IPR017896">
    <property type="entry name" value="4Fe4S_Fe-S-bd"/>
</dbReference>
<dbReference type="EMBL" id="CP058649">
    <property type="protein sequence ID" value="QUI22566.1"/>
    <property type="molecule type" value="Genomic_DNA"/>
</dbReference>
<comment type="cofactor">
    <cofactor evidence="1">
        <name>[4Fe-4S] cluster</name>
        <dbReference type="ChEBI" id="CHEBI:49883"/>
    </cofactor>
</comment>
<dbReference type="Proteomes" id="UP000683246">
    <property type="component" value="Chromosome"/>
</dbReference>
<dbReference type="GO" id="GO:0046872">
    <property type="term" value="F:metal ion binding"/>
    <property type="evidence" value="ECO:0007669"/>
    <property type="project" value="UniProtKB-KW"/>
</dbReference>
<dbReference type="PROSITE" id="PS51379">
    <property type="entry name" value="4FE4S_FER_2"/>
    <property type="match status" value="2"/>
</dbReference>
<organism evidence="12 13">
    <name type="scientific">Vallitalea pronyensis</name>
    <dbReference type="NCBI Taxonomy" id="1348613"/>
    <lineage>
        <taxon>Bacteria</taxon>
        <taxon>Bacillati</taxon>
        <taxon>Bacillota</taxon>
        <taxon>Clostridia</taxon>
        <taxon>Lachnospirales</taxon>
        <taxon>Vallitaleaceae</taxon>
        <taxon>Vallitalea</taxon>
    </lineage>
</organism>
<dbReference type="SFLD" id="SFLDG01118">
    <property type="entry name" value="activating_enzymes__group_2"/>
    <property type="match status" value="1"/>
</dbReference>
<dbReference type="SUPFAM" id="SSF54862">
    <property type="entry name" value="4Fe-4S ferredoxins"/>
    <property type="match status" value="1"/>
</dbReference>
<evidence type="ECO:0000313" key="13">
    <source>
        <dbReference type="Proteomes" id="UP000683246"/>
    </source>
</evidence>
<dbReference type="InterPro" id="IPR040074">
    <property type="entry name" value="BssD/PflA/YjjW"/>
</dbReference>
<keyword evidence="13" id="KW-1185">Reference proteome</keyword>
<protein>
    <submittedName>
        <fullName evidence="12">Glycyl-radical enzyme activating protein</fullName>
    </submittedName>
</protein>
<dbReference type="SFLD" id="SFLDS00029">
    <property type="entry name" value="Radical_SAM"/>
    <property type="match status" value="1"/>
</dbReference>
<comment type="catalytic activity">
    <reaction evidence="9">
        <text>glycyl-[protein] + reduced [flavodoxin] + S-adenosyl-L-methionine = glycin-2-yl radical-[protein] + semiquinone [flavodoxin] + 5'-deoxyadenosine + L-methionine + H(+)</text>
        <dbReference type="Rhea" id="RHEA:61976"/>
        <dbReference type="Rhea" id="RHEA-COMP:10622"/>
        <dbReference type="Rhea" id="RHEA-COMP:14480"/>
        <dbReference type="Rhea" id="RHEA-COMP:15993"/>
        <dbReference type="Rhea" id="RHEA-COMP:15994"/>
        <dbReference type="ChEBI" id="CHEBI:15378"/>
        <dbReference type="ChEBI" id="CHEBI:17319"/>
        <dbReference type="ChEBI" id="CHEBI:29947"/>
        <dbReference type="ChEBI" id="CHEBI:32722"/>
        <dbReference type="ChEBI" id="CHEBI:57618"/>
        <dbReference type="ChEBI" id="CHEBI:57844"/>
        <dbReference type="ChEBI" id="CHEBI:59789"/>
        <dbReference type="ChEBI" id="CHEBI:140311"/>
    </reaction>
</comment>
<dbReference type="GO" id="GO:0051539">
    <property type="term" value="F:4 iron, 4 sulfur cluster binding"/>
    <property type="evidence" value="ECO:0007669"/>
    <property type="project" value="UniProtKB-KW"/>
</dbReference>
<dbReference type="Pfam" id="PF04055">
    <property type="entry name" value="Radical_SAM"/>
    <property type="match status" value="1"/>
</dbReference>
<evidence type="ECO:0000313" key="12">
    <source>
        <dbReference type="EMBL" id="QUI22566.1"/>
    </source>
</evidence>
<dbReference type="InterPro" id="IPR012839">
    <property type="entry name" value="Organic_radical_activase"/>
</dbReference>
<evidence type="ECO:0000259" key="10">
    <source>
        <dbReference type="PROSITE" id="PS51379"/>
    </source>
</evidence>
<dbReference type="InterPro" id="IPR013785">
    <property type="entry name" value="Aldolase_TIM"/>
</dbReference>
<dbReference type="InterPro" id="IPR058240">
    <property type="entry name" value="rSAM_sf"/>
</dbReference>
<evidence type="ECO:0000256" key="6">
    <source>
        <dbReference type="ARBA" id="ARBA00023002"/>
    </source>
</evidence>
<sequence>METARVFNIERFATEDGKGIRTVVFLKGCALRCKWCANPESQAFKKEVLFNQNLCTGCGKCLACEQKAVTYMEGYGYITDADKCNHCKKCVDHCLHNARSMVGKDMRVEEVVEEVLKDQAYYNMSGGGVTFSGGEPFYYSKFIKACSLRLKEYGITTLVETCGYVERYKLKEACPYIDYIFYDIKHINGEKHKALTGKDNQLIIHNLIWLSNHYKGTLSVRYPYIPGCNDEEEAIRKFLDFIQLLSHIEEVIFLPYHRLGLPKYLGLGRQYEMDDMKSLKPSDLKGLTPIFKDYNMTIKIQ</sequence>
<dbReference type="PANTHER" id="PTHR30352">
    <property type="entry name" value="PYRUVATE FORMATE-LYASE-ACTIVATING ENZYME"/>
    <property type="match status" value="1"/>
</dbReference>
<keyword evidence="4" id="KW-0949">S-adenosyl-L-methionine</keyword>
<keyword evidence="5" id="KW-0479">Metal-binding</keyword>
<dbReference type="KEGG" id="vpy:HZI73_09755"/>
<keyword evidence="7" id="KW-0408">Iron</keyword>
<evidence type="ECO:0000256" key="4">
    <source>
        <dbReference type="ARBA" id="ARBA00022691"/>
    </source>
</evidence>
<evidence type="ECO:0000256" key="9">
    <source>
        <dbReference type="ARBA" id="ARBA00047365"/>
    </source>
</evidence>
<accession>A0A8J8MJC5</accession>
<dbReference type="PROSITE" id="PS51918">
    <property type="entry name" value="RADICAL_SAM"/>
    <property type="match status" value="1"/>
</dbReference>
<dbReference type="PANTHER" id="PTHR30352:SF4">
    <property type="entry name" value="PYRUVATE FORMATE-LYASE 2-ACTIVATING ENZYME"/>
    <property type="match status" value="1"/>
</dbReference>
<evidence type="ECO:0000256" key="3">
    <source>
        <dbReference type="ARBA" id="ARBA00022485"/>
    </source>
</evidence>
<feature type="domain" description="Radical SAM core" evidence="11">
    <location>
        <begin position="15"/>
        <end position="299"/>
    </location>
</feature>
<evidence type="ECO:0000256" key="2">
    <source>
        <dbReference type="ARBA" id="ARBA00009777"/>
    </source>
</evidence>
<feature type="domain" description="4Fe-4S ferredoxin-type" evidence="10">
    <location>
        <begin position="46"/>
        <end position="74"/>
    </location>
</feature>
<dbReference type="PROSITE" id="PS01087">
    <property type="entry name" value="RADICAL_ACTIVATING"/>
    <property type="match status" value="1"/>
</dbReference>
<dbReference type="Gene3D" id="3.20.20.70">
    <property type="entry name" value="Aldolase class I"/>
    <property type="match status" value="1"/>
</dbReference>
<dbReference type="GO" id="GO:0016491">
    <property type="term" value="F:oxidoreductase activity"/>
    <property type="evidence" value="ECO:0007669"/>
    <property type="project" value="UniProtKB-KW"/>
</dbReference>
<feature type="domain" description="4Fe-4S ferredoxin-type" evidence="10">
    <location>
        <begin position="75"/>
        <end position="104"/>
    </location>
</feature>
<proteinExistence type="inferred from homology"/>
<keyword evidence="8" id="KW-0411">Iron-sulfur</keyword>
<comment type="similarity">
    <text evidence="2">Belongs to the organic radical-activating enzymes family.</text>
</comment>
<dbReference type="NCBIfam" id="TIGR02494">
    <property type="entry name" value="PFLE_PFLC"/>
    <property type="match status" value="1"/>
</dbReference>
<reference evidence="12" key="1">
    <citation type="submission" date="2020-07" db="EMBL/GenBank/DDBJ databases">
        <title>Vallitalea pronyensis genome.</title>
        <authorList>
            <person name="Postec A."/>
        </authorList>
    </citation>
    <scope>NUCLEOTIDE SEQUENCE</scope>
    <source>
        <strain evidence="12">FatNI3</strain>
    </source>
</reference>
<dbReference type="RefSeq" id="WP_212698056.1">
    <property type="nucleotide sequence ID" value="NZ_CP058649.1"/>
</dbReference>